<organism evidence="5 6">
    <name type="scientific">Candidatus Raskinella chloraquaticus</name>
    <dbReference type="NCBI Taxonomy" id="1951219"/>
    <lineage>
        <taxon>Bacteria</taxon>
        <taxon>Pseudomonadati</taxon>
        <taxon>Pseudomonadota</taxon>
        <taxon>Alphaproteobacteria</taxon>
        <taxon>Hyphomicrobiales</taxon>
        <taxon>Phreatobacteraceae</taxon>
        <taxon>Candidatus Raskinella</taxon>
    </lineage>
</organism>
<dbReference type="InterPro" id="IPR004089">
    <property type="entry name" value="MCPsignal_dom"/>
</dbReference>
<evidence type="ECO:0000313" key="6">
    <source>
        <dbReference type="Proteomes" id="UP000192872"/>
    </source>
</evidence>
<feature type="domain" description="Methyl-accepting transducer" evidence="4">
    <location>
        <begin position="140"/>
        <end position="376"/>
    </location>
</feature>
<dbReference type="GO" id="GO:0004888">
    <property type="term" value="F:transmembrane signaling receptor activity"/>
    <property type="evidence" value="ECO:0007669"/>
    <property type="project" value="InterPro"/>
</dbReference>
<keyword evidence="1 3" id="KW-0807">Transducer</keyword>
<name>A0A1W9I427_9HYPH</name>
<dbReference type="Pfam" id="PF00015">
    <property type="entry name" value="MCPsignal"/>
    <property type="match status" value="1"/>
</dbReference>
<dbReference type="GO" id="GO:0007165">
    <property type="term" value="P:signal transduction"/>
    <property type="evidence" value="ECO:0007669"/>
    <property type="project" value="UniProtKB-KW"/>
</dbReference>
<dbReference type="GO" id="GO:0006935">
    <property type="term" value="P:chemotaxis"/>
    <property type="evidence" value="ECO:0007669"/>
    <property type="project" value="InterPro"/>
</dbReference>
<evidence type="ECO:0000256" key="3">
    <source>
        <dbReference type="PROSITE-ProRule" id="PRU00284"/>
    </source>
</evidence>
<dbReference type="Gene3D" id="1.10.287.950">
    <property type="entry name" value="Methyl-accepting chemotaxis protein"/>
    <property type="match status" value="1"/>
</dbReference>
<evidence type="ECO:0000313" key="5">
    <source>
        <dbReference type="EMBL" id="OQW54466.1"/>
    </source>
</evidence>
<dbReference type="SMART" id="SM00283">
    <property type="entry name" value="MA"/>
    <property type="match status" value="1"/>
</dbReference>
<dbReference type="STRING" id="1827387.A4S15_04445"/>
<reference evidence="5 6" key="1">
    <citation type="journal article" date="2017" name="Water Res.">
        <title>Comammox in drinking water systems.</title>
        <authorList>
            <person name="Wang Y."/>
            <person name="Ma L."/>
            <person name="Mao Y."/>
            <person name="Jiang X."/>
            <person name="Xia Y."/>
            <person name="Yu K."/>
            <person name="Li B."/>
            <person name="Zhang T."/>
        </authorList>
    </citation>
    <scope>NUCLEOTIDE SEQUENCE [LARGE SCALE GENOMIC DNA]</scope>
    <source>
        <strain evidence="5">SG_bin8</strain>
    </source>
</reference>
<sequence length="396" mass="42204">MPHVRQSILDHREKMKVLQVAAMRELLSAEYTAEWMQSMRDRNAREIELKIDQRTRMILACFLMRQAFARMAGRFRWSARKALAYADALQRVTTFELAIVVTQHGDAQVSAALARGRRIDESVGTFETKFGDIRAATTGEAQTLLSLSEQLGTLAQSASSQSQSASGAVESTLESVSATASACEELGASIREIGTQVTTGSQMVQAAVANLERTNQVITTLTSSVETIGSVVHLISEIAAQTNLLALNAAIESARAGEAGKGFGVVATEVKSLAMQTSGATEQISQQVGLVREATQKSVNEIKNVSETISKLSQVTDFISAAMEQQVAATNDIGNGASASARNAETVREALAILSKAIERTDAAARQVSGSAETLSERSKTFDGAVVNFVADIRAA</sequence>
<evidence type="ECO:0000256" key="2">
    <source>
        <dbReference type="ARBA" id="ARBA00029447"/>
    </source>
</evidence>
<gene>
    <name evidence="5" type="ORF">A4S15_04445</name>
</gene>
<dbReference type="EMBL" id="LWDL01000003">
    <property type="protein sequence ID" value="OQW54466.1"/>
    <property type="molecule type" value="Genomic_DNA"/>
</dbReference>
<dbReference type="Proteomes" id="UP000192872">
    <property type="component" value="Unassembled WGS sequence"/>
</dbReference>
<dbReference type="PANTHER" id="PTHR32089">
    <property type="entry name" value="METHYL-ACCEPTING CHEMOTAXIS PROTEIN MCPB"/>
    <property type="match status" value="1"/>
</dbReference>
<comment type="similarity">
    <text evidence="2">Belongs to the methyl-accepting chemotaxis (MCP) protein family.</text>
</comment>
<evidence type="ECO:0000259" key="4">
    <source>
        <dbReference type="PROSITE" id="PS50111"/>
    </source>
</evidence>
<dbReference type="PANTHER" id="PTHR32089:SF112">
    <property type="entry name" value="LYSOZYME-LIKE PROTEIN-RELATED"/>
    <property type="match status" value="1"/>
</dbReference>
<accession>A0A1W9I427</accession>
<dbReference type="PRINTS" id="PR00260">
    <property type="entry name" value="CHEMTRNSDUCR"/>
</dbReference>
<dbReference type="InterPro" id="IPR004090">
    <property type="entry name" value="Chemotax_Me-accpt_rcpt"/>
</dbReference>
<proteinExistence type="inferred from homology"/>
<comment type="caution">
    <text evidence="5">The sequence shown here is derived from an EMBL/GenBank/DDBJ whole genome shotgun (WGS) entry which is preliminary data.</text>
</comment>
<dbReference type="SUPFAM" id="SSF58104">
    <property type="entry name" value="Methyl-accepting chemotaxis protein (MCP) signaling domain"/>
    <property type="match status" value="1"/>
</dbReference>
<protein>
    <recommendedName>
        <fullName evidence="4">Methyl-accepting transducer domain-containing protein</fullName>
    </recommendedName>
</protein>
<dbReference type="PROSITE" id="PS50111">
    <property type="entry name" value="CHEMOTAXIS_TRANSDUC_2"/>
    <property type="match status" value="1"/>
</dbReference>
<evidence type="ECO:0000256" key="1">
    <source>
        <dbReference type="ARBA" id="ARBA00023224"/>
    </source>
</evidence>
<dbReference type="AlphaFoldDB" id="A0A1W9I427"/>
<dbReference type="GO" id="GO:0016020">
    <property type="term" value="C:membrane"/>
    <property type="evidence" value="ECO:0007669"/>
    <property type="project" value="InterPro"/>
</dbReference>